<dbReference type="EMBL" id="CP000259">
    <property type="protein sequence ID" value="ABF32630.1"/>
    <property type="molecule type" value="Genomic_DNA"/>
</dbReference>
<keyword evidence="1" id="KW-1188">Viral release from host cell</keyword>
<dbReference type="KEGG" id="spk:MGAS9429_Spy1443"/>
<dbReference type="HOGENOM" id="CLU_064914_5_1_9"/>
<dbReference type="Gene3D" id="1.10.10.1400">
    <property type="entry name" value="Terminase, small subunit, N-terminal DNA-binding domain, HTH motif"/>
    <property type="match status" value="1"/>
</dbReference>
<dbReference type="Gene3D" id="6.10.140.2160">
    <property type="match status" value="1"/>
</dbReference>
<keyword evidence="2" id="KW-0231">Viral genome packaging</keyword>
<dbReference type="PANTHER" id="PTHR41328">
    <property type="entry name" value="TERMINASE SMALL SUBUNIT-RELATED"/>
    <property type="match status" value="1"/>
</dbReference>
<sequence length="164" mass="18339">MSLKVRQIVSCLFVMLGGDGKLSKLTLKQKRFADEYIISANATAAAIKAGYSKKTARSIGQENLTKPDIKAYIDERLEKLESEKIATQEEVLQYLTSIMRGDQQEKTLISVGEFGQKIVDIDVGAKDRIKAAELLGKRYRLFTDKVEMDVSSDVTINVGEWDDD</sequence>
<name>Q1CQL4_STRPC</name>
<evidence type="ECO:0000313" key="4">
    <source>
        <dbReference type="Proteomes" id="UP000002433"/>
    </source>
</evidence>
<gene>
    <name evidence="3" type="ordered locus">MGAS9429_Spy1443</name>
</gene>
<dbReference type="Proteomes" id="UP000002433">
    <property type="component" value="Chromosome"/>
</dbReference>
<dbReference type="Pfam" id="PF03592">
    <property type="entry name" value="Terminase_2"/>
    <property type="match status" value="1"/>
</dbReference>
<dbReference type="InterPro" id="IPR038713">
    <property type="entry name" value="Terminase_Gp1_N_sf"/>
</dbReference>
<evidence type="ECO:0000256" key="2">
    <source>
        <dbReference type="ARBA" id="ARBA00023219"/>
    </source>
</evidence>
<dbReference type="AlphaFoldDB" id="Q1CQL4"/>
<evidence type="ECO:0000256" key="1">
    <source>
        <dbReference type="ARBA" id="ARBA00022612"/>
    </source>
</evidence>
<dbReference type="GO" id="GO:0051276">
    <property type="term" value="P:chromosome organization"/>
    <property type="evidence" value="ECO:0007669"/>
    <property type="project" value="InterPro"/>
</dbReference>
<dbReference type="InterPro" id="IPR005335">
    <property type="entry name" value="Terminase_ssu"/>
</dbReference>
<accession>Q1CQL4</accession>
<organism evidence="3 4">
    <name type="scientific">Streptococcus pyogenes serotype M12 (strain MGAS9429)</name>
    <dbReference type="NCBI Taxonomy" id="370551"/>
    <lineage>
        <taxon>Bacteria</taxon>
        <taxon>Bacillati</taxon>
        <taxon>Bacillota</taxon>
        <taxon>Bacilli</taxon>
        <taxon>Lactobacillales</taxon>
        <taxon>Streptococcaceae</taxon>
        <taxon>Streptococcus</taxon>
    </lineage>
</organism>
<proteinExistence type="predicted"/>
<protein>
    <submittedName>
        <fullName evidence="3">Phage terminase small subunit</fullName>
    </submittedName>
</protein>
<dbReference type="PANTHER" id="PTHR41328:SF2">
    <property type="entry name" value="TERMINASE SMALL SUBUNIT"/>
    <property type="match status" value="1"/>
</dbReference>
<reference evidence="3 4" key="1">
    <citation type="journal article" date="2006" name="Proc. Natl. Acad. Sci. U.S.A.">
        <title>Molecular genetic anatomy of inter- and intraserotype variation in the human bacterial pathogen group A Streptococcus.</title>
        <authorList>
            <person name="Beres S.B."/>
            <person name="Richter E.W."/>
            <person name="Nagiec M.J."/>
            <person name="Sumby P."/>
            <person name="Porcella S.F."/>
            <person name="DeLeo F.R."/>
            <person name="Musser J.M."/>
        </authorList>
    </citation>
    <scope>NUCLEOTIDE SEQUENCE [LARGE SCALE GENOMIC DNA]</scope>
    <source>
        <strain evidence="3 4">MGAS9429</strain>
    </source>
</reference>
<dbReference type="InterPro" id="IPR052404">
    <property type="entry name" value="SPP1-like_terminase"/>
</dbReference>
<evidence type="ECO:0000313" key="3">
    <source>
        <dbReference type="EMBL" id="ABF32630.1"/>
    </source>
</evidence>